<evidence type="ECO:0000256" key="2">
    <source>
        <dbReference type="ARBA" id="ARBA00012438"/>
    </source>
</evidence>
<dbReference type="InterPro" id="IPR051315">
    <property type="entry name" value="Bact_Chemotaxis_CheA"/>
</dbReference>
<evidence type="ECO:0000313" key="11">
    <source>
        <dbReference type="Proteomes" id="UP000189733"/>
    </source>
</evidence>
<feature type="domain" description="CheW-like" evidence="9">
    <location>
        <begin position="416"/>
        <end position="554"/>
    </location>
</feature>
<dbReference type="GO" id="GO:0004673">
    <property type="term" value="F:protein histidine kinase activity"/>
    <property type="evidence" value="ECO:0007669"/>
    <property type="project" value="UniProtKB-EC"/>
</dbReference>
<dbReference type="PROSITE" id="PS50109">
    <property type="entry name" value="HIS_KIN"/>
    <property type="match status" value="1"/>
</dbReference>
<dbReference type="InterPro" id="IPR002545">
    <property type="entry name" value="CheW-lke_dom"/>
</dbReference>
<gene>
    <name evidence="10" type="ORF">SAMN02745702_00962</name>
</gene>
<dbReference type="Gene3D" id="2.40.50.180">
    <property type="entry name" value="CheA-289, Domain 4"/>
    <property type="match status" value="1"/>
</dbReference>
<dbReference type="RefSeq" id="WP_078684259.1">
    <property type="nucleotide sequence ID" value="NZ_FUYA01000002.1"/>
</dbReference>
<dbReference type="EMBL" id="FUYA01000002">
    <property type="protein sequence ID" value="SKA68186.1"/>
    <property type="molecule type" value="Genomic_DNA"/>
</dbReference>
<dbReference type="InterPro" id="IPR003594">
    <property type="entry name" value="HATPase_dom"/>
</dbReference>
<dbReference type="GO" id="GO:0007165">
    <property type="term" value="P:signal transduction"/>
    <property type="evidence" value="ECO:0007669"/>
    <property type="project" value="InterPro"/>
</dbReference>
<dbReference type="OrthoDB" id="9803176at2"/>
<dbReference type="InterPro" id="IPR005467">
    <property type="entry name" value="His_kinase_dom"/>
</dbReference>
<evidence type="ECO:0000313" key="10">
    <source>
        <dbReference type="EMBL" id="SKA68186.1"/>
    </source>
</evidence>
<keyword evidence="5 10" id="KW-0418">Kinase</keyword>
<dbReference type="InterPro" id="IPR036061">
    <property type="entry name" value="CheW-like_dom_sf"/>
</dbReference>
<dbReference type="SUPFAM" id="SSF55874">
    <property type="entry name" value="ATPase domain of HSP90 chaperone/DNA topoisomerase II/histidine kinase"/>
    <property type="match status" value="1"/>
</dbReference>
<name>A0A1T4VTA3_9BACT</name>
<dbReference type="SMART" id="SM00387">
    <property type="entry name" value="HATPase_c"/>
    <property type="match status" value="1"/>
</dbReference>
<dbReference type="Proteomes" id="UP000189733">
    <property type="component" value="Unassembled WGS sequence"/>
</dbReference>
<dbReference type="FunFam" id="3.30.565.10:FF:000016">
    <property type="entry name" value="Chemotaxis protein CheA, putative"/>
    <property type="match status" value="1"/>
</dbReference>
<dbReference type="InterPro" id="IPR036890">
    <property type="entry name" value="HATPase_C_sf"/>
</dbReference>
<dbReference type="PROSITE" id="PS50851">
    <property type="entry name" value="CHEW"/>
    <property type="match status" value="1"/>
</dbReference>
<evidence type="ECO:0000256" key="3">
    <source>
        <dbReference type="ARBA" id="ARBA00022553"/>
    </source>
</evidence>
<dbReference type="SMART" id="SM00260">
    <property type="entry name" value="CheW"/>
    <property type="match status" value="1"/>
</dbReference>
<organism evidence="10 11">
    <name type="scientific">Desulfobaculum bizertense DSM 18034</name>
    <dbReference type="NCBI Taxonomy" id="1121442"/>
    <lineage>
        <taxon>Bacteria</taxon>
        <taxon>Pseudomonadati</taxon>
        <taxon>Thermodesulfobacteriota</taxon>
        <taxon>Desulfovibrionia</taxon>
        <taxon>Desulfovibrionales</taxon>
        <taxon>Desulfovibrionaceae</taxon>
        <taxon>Desulfobaculum</taxon>
    </lineage>
</organism>
<dbReference type="PANTHER" id="PTHR43395:SF10">
    <property type="entry name" value="CHEMOTAXIS PROTEIN CHEA"/>
    <property type="match status" value="1"/>
</dbReference>
<keyword evidence="11" id="KW-1185">Reference proteome</keyword>
<protein>
    <recommendedName>
        <fullName evidence="2">histidine kinase</fullName>
        <ecNumber evidence="2">2.7.13.3</ecNumber>
    </recommendedName>
</protein>
<dbReference type="Pfam" id="PF01584">
    <property type="entry name" value="CheW"/>
    <property type="match status" value="1"/>
</dbReference>
<feature type="region of interest" description="Disordered" evidence="7">
    <location>
        <begin position="109"/>
        <end position="158"/>
    </location>
</feature>
<dbReference type="PRINTS" id="PR00344">
    <property type="entry name" value="BCTRLSENSOR"/>
</dbReference>
<evidence type="ECO:0000256" key="4">
    <source>
        <dbReference type="ARBA" id="ARBA00022679"/>
    </source>
</evidence>
<dbReference type="GO" id="GO:0006935">
    <property type="term" value="P:chemotaxis"/>
    <property type="evidence" value="ECO:0007669"/>
    <property type="project" value="InterPro"/>
</dbReference>
<comment type="catalytic activity">
    <reaction evidence="1">
        <text>ATP + protein L-histidine = ADP + protein N-phospho-L-histidine.</text>
        <dbReference type="EC" id="2.7.13.3"/>
    </reaction>
</comment>
<dbReference type="AlphaFoldDB" id="A0A1T4VTA3"/>
<proteinExistence type="predicted"/>
<evidence type="ECO:0000259" key="8">
    <source>
        <dbReference type="PROSITE" id="PS50109"/>
    </source>
</evidence>
<accession>A0A1T4VTA3</accession>
<keyword evidence="4" id="KW-0808">Transferase</keyword>
<keyword evidence="3" id="KW-0597">Phosphoprotein</keyword>
<feature type="domain" description="Histidine kinase" evidence="8">
    <location>
        <begin position="207"/>
        <end position="410"/>
    </location>
</feature>
<sequence>MKKSIEACLESLEAEILSLESGKTNPVQVKSVLEHLGLSQVRYADTSVSTLMDMLQDGIAPVSPDMVTALLRMTDGQRLLLYSMAGVVETRAEKIQKLRATGEYIDPAVQAEMKGQGEDKKEQGAERTPEKKRSSAAVQNGAEQAGAGAKVQPGKQPLKAQSTEIASIRVGTDKLDSLIEYVGKLMTQYAVIAQNSSLDAKAVAGMKELESVIGHIKEEVEKIRLVPLKQIFTPIHRLVSSLTLKMEKKVHFEVLGDDLELDKTIVEHINEPLVHLLRNAVDHGLESSSERVAAGKSEEGQLTLSARRENGKAILAVRDDGRGLDPERIRQKAIDRGLLTPEEGLTDEEIFQYILESGFSTAEKVTDISGRGVGMDAVVHSIRGRLGGDIRIQSEKGRGSLFELEIPLERSLSEGILDALIVQMREEIFVVPSQSVLEVYAVSPQELSTMPSGDETVDVRGELYPLFRLDEYFGLESVRGKSFQAGDVQAVVIRVGKKKAAFLVDDVLRQQQVVVAGFTIPVKEIYQVPILGYGMIGERDALVLDVEALFEEIG</sequence>
<dbReference type="Gene3D" id="3.30.565.10">
    <property type="entry name" value="Histidine kinase-like ATPase, C-terminal domain"/>
    <property type="match status" value="1"/>
</dbReference>
<comment type="function">
    <text evidence="6">Involved in the transmission of sensory signals from the chemoreceptors to the flagellar motors. CheA is autophosphorylated; it can transfer its phosphate group to either CheB or CheY.</text>
</comment>
<dbReference type="EC" id="2.7.13.3" evidence="2"/>
<dbReference type="SUPFAM" id="SSF50341">
    <property type="entry name" value="CheW-like"/>
    <property type="match status" value="1"/>
</dbReference>
<dbReference type="Pfam" id="PF02518">
    <property type="entry name" value="HATPase_c"/>
    <property type="match status" value="1"/>
</dbReference>
<evidence type="ECO:0000259" key="9">
    <source>
        <dbReference type="PROSITE" id="PS50851"/>
    </source>
</evidence>
<evidence type="ECO:0000256" key="1">
    <source>
        <dbReference type="ARBA" id="ARBA00000085"/>
    </source>
</evidence>
<dbReference type="PANTHER" id="PTHR43395">
    <property type="entry name" value="SENSOR HISTIDINE KINASE CHEA"/>
    <property type="match status" value="1"/>
</dbReference>
<evidence type="ECO:0000256" key="7">
    <source>
        <dbReference type="SAM" id="MobiDB-lite"/>
    </source>
</evidence>
<dbReference type="STRING" id="1121442.SAMN02745702_00962"/>
<reference evidence="10 11" key="1">
    <citation type="submission" date="2017-02" db="EMBL/GenBank/DDBJ databases">
        <authorList>
            <person name="Peterson S.W."/>
        </authorList>
    </citation>
    <scope>NUCLEOTIDE SEQUENCE [LARGE SCALE GENOMIC DNA]</scope>
    <source>
        <strain evidence="10 11">DSM 18034</strain>
    </source>
</reference>
<evidence type="ECO:0000256" key="5">
    <source>
        <dbReference type="ARBA" id="ARBA00022777"/>
    </source>
</evidence>
<feature type="compositionally biased region" description="Basic and acidic residues" evidence="7">
    <location>
        <begin position="115"/>
        <end position="133"/>
    </location>
</feature>
<evidence type="ECO:0000256" key="6">
    <source>
        <dbReference type="ARBA" id="ARBA00035100"/>
    </source>
</evidence>
<dbReference type="InterPro" id="IPR004358">
    <property type="entry name" value="Sig_transdc_His_kin-like_C"/>
</dbReference>